<accession>R4XC72</accession>
<dbReference type="Pfam" id="PF04893">
    <property type="entry name" value="Yip1"/>
    <property type="match status" value="1"/>
</dbReference>
<organism evidence="9 10">
    <name type="scientific">Taphrina deformans (strain PYCC 5710 / ATCC 11124 / CBS 356.35 / IMI 108563 / JCM 9778 / NBRC 8474)</name>
    <name type="common">Peach leaf curl fungus</name>
    <name type="synonym">Lalaria deformans</name>
    <dbReference type="NCBI Taxonomy" id="1097556"/>
    <lineage>
        <taxon>Eukaryota</taxon>
        <taxon>Fungi</taxon>
        <taxon>Dikarya</taxon>
        <taxon>Ascomycota</taxon>
        <taxon>Taphrinomycotina</taxon>
        <taxon>Taphrinomycetes</taxon>
        <taxon>Taphrinales</taxon>
        <taxon>Taphrinaceae</taxon>
        <taxon>Taphrina</taxon>
    </lineage>
</organism>
<keyword evidence="3 6" id="KW-0812">Transmembrane</keyword>
<keyword evidence="10" id="KW-1185">Reference proteome</keyword>
<feature type="transmembrane region" description="Helical" evidence="6">
    <location>
        <begin position="192"/>
        <end position="212"/>
    </location>
</feature>
<dbReference type="GO" id="GO:0000139">
    <property type="term" value="C:Golgi membrane"/>
    <property type="evidence" value="ECO:0007669"/>
    <property type="project" value="UniProtKB-SubCell"/>
</dbReference>
<feature type="transmembrane region" description="Helical" evidence="6">
    <location>
        <begin position="133"/>
        <end position="154"/>
    </location>
</feature>
<dbReference type="STRING" id="1097556.R4XC72"/>
<comment type="caution">
    <text evidence="9">The sequence shown here is derived from an EMBL/GenBank/DDBJ whole genome shotgun (WGS) entry which is preliminary data.</text>
</comment>
<evidence type="ECO:0000256" key="1">
    <source>
        <dbReference type="ARBA" id="ARBA00004141"/>
    </source>
</evidence>
<dbReference type="eggNOG" id="KOG2946">
    <property type="taxonomic scope" value="Eukaryota"/>
</dbReference>
<dbReference type="PANTHER" id="PTHR21236:SF1">
    <property type="entry name" value="PROTEIN YIPF6"/>
    <property type="match status" value="1"/>
</dbReference>
<dbReference type="Proteomes" id="UP000013776">
    <property type="component" value="Unassembled WGS sequence"/>
</dbReference>
<protein>
    <recommendedName>
        <fullName evidence="6">Protein YIP</fullName>
    </recommendedName>
</protein>
<feature type="compositionally biased region" description="Acidic residues" evidence="7">
    <location>
        <begin position="16"/>
        <end position="27"/>
    </location>
</feature>
<dbReference type="GO" id="GO:0006888">
    <property type="term" value="P:endoplasmic reticulum to Golgi vesicle-mediated transport"/>
    <property type="evidence" value="ECO:0007669"/>
    <property type="project" value="InterPro"/>
</dbReference>
<dbReference type="AlphaFoldDB" id="R4XC72"/>
<proteinExistence type="inferred from homology"/>
<dbReference type="InterPro" id="IPR045231">
    <property type="entry name" value="Yip1/4-like"/>
</dbReference>
<evidence type="ECO:0000256" key="6">
    <source>
        <dbReference type="RuleBase" id="RU361264"/>
    </source>
</evidence>
<feature type="transmembrane region" description="Helical" evidence="6">
    <location>
        <begin position="161"/>
        <end position="186"/>
    </location>
</feature>
<reference evidence="9 10" key="1">
    <citation type="journal article" date="2013" name="MBio">
        <title>Genome sequencing of the plant pathogen Taphrina deformans, the causal agent of peach leaf curl.</title>
        <authorList>
            <person name="Cisse O.H."/>
            <person name="Almeida J.M.G.C.F."/>
            <person name="Fonseca A."/>
            <person name="Kumar A.A."/>
            <person name="Salojaervi J."/>
            <person name="Overmyer K."/>
            <person name="Hauser P.M."/>
            <person name="Pagni M."/>
        </authorList>
    </citation>
    <scope>NUCLEOTIDE SEQUENCE [LARGE SCALE GENOMIC DNA]</scope>
    <source>
        <strain evidence="10">PYCC 5710 / ATCC 11124 / CBS 356.35 / IMI 108563 / JCM 9778 / NBRC 8474</strain>
    </source>
</reference>
<feature type="compositionally biased region" description="Basic and acidic residues" evidence="7">
    <location>
        <begin position="1"/>
        <end position="11"/>
    </location>
</feature>
<sequence length="243" mass="26756">MSGKMGDERLLNDMVIEPDESDDEADERELLNRLDPMTASTTPQSSERDPIPVVTSISSQNISDRRYTGQNTLDEPVSVTILNDVKAIGNKLKFVLWPAGDARTNEWDLWGPLIFCLMLSLALSFAAQNDQSIAVFTGIFSLIWLGETVCTLNLRLLGSQLAFLQSVCCLGYSLFPLVIAATVSVFVHTALVRVPLTIVMYAWSTYASFGVLQGADLGSKKLLAVYPLTLFYFVLAWTVFISG</sequence>
<keyword evidence="4 6" id="KW-1133">Transmembrane helix</keyword>
<evidence type="ECO:0000256" key="3">
    <source>
        <dbReference type="ARBA" id="ARBA00022692"/>
    </source>
</evidence>
<dbReference type="GO" id="GO:0005802">
    <property type="term" value="C:trans-Golgi network"/>
    <property type="evidence" value="ECO:0007669"/>
    <property type="project" value="TreeGrafter"/>
</dbReference>
<gene>
    <name evidence="9" type="ORF">TAPDE_003335</name>
</gene>
<evidence type="ECO:0000259" key="8">
    <source>
        <dbReference type="Pfam" id="PF04893"/>
    </source>
</evidence>
<evidence type="ECO:0000313" key="10">
    <source>
        <dbReference type="Proteomes" id="UP000013776"/>
    </source>
</evidence>
<comment type="similarity">
    <text evidence="2 6">Belongs to the YIP1 family.</text>
</comment>
<evidence type="ECO:0000256" key="2">
    <source>
        <dbReference type="ARBA" id="ARBA00010596"/>
    </source>
</evidence>
<evidence type="ECO:0000256" key="7">
    <source>
        <dbReference type="SAM" id="MobiDB-lite"/>
    </source>
</evidence>
<dbReference type="EMBL" id="CAHR02000127">
    <property type="protein sequence ID" value="CCG83160.1"/>
    <property type="molecule type" value="Genomic_DNA"/>
</dbReference>
<evidence type="ECO:0000256" key="4">
    <source>
        <dbReference type="ARBA" id="ARBA00022989"/>
    </source>
</evidence>
<name>R4XC72_TAPDE</name>
<dbReference type="OrthoDB" id="411251at2759"/>
<evidence type="ECO:0000256" key="5">
    <source>
        <dbReference type="ARBA" id="ARBA00023136"/>
    </source>
</evidence>
<dbReference type="PANTHER" id="PTHR21236">
    <property type="entry name" value="GOLGI MEMBRANE PROTEIN YIP1"/>
    <property type="match status" value="1"/>
</dbReference>
<comment type="subcellular location">
    <subcellularLocation>
        <location evidence="6">Golgi apparatus membrane</location>
        <topology evidence="6">Multi-pass membrane protein</topology>
    </subcellularLocation>
    <subcellularLocation>
        <location evidence="1">Membrane</location>
        <topology evidence="1">Multi-pass membrane protein</topology>
    </subcellularLocation>
</comment>
<evidence type="ECO:0000313" key="9">
    <source>
        <dbReference type="EMBL" id="CCG83160.1"/>
    </source>
</evidence>
<dbReference type="InterPro" id="IPR006977">
    <property type="entry name" value="Yip1_dom"/>
</dbReference>
<feature type="region of interest" description="Disordered" evidence="7">
    <location>
        <begin position="1"/>
        <end position="54"/>
    </location>
</feature>
<feature type="transmembrane region" description="Helical" evidence="6">
    <location>
        <begin position="109"/>
        <end position="127"/>
    </location>
</feature>
<feature type="domain" description="Yip1" evidence="8">
    <location>
        <begin position="102"/>
        <end position="237"/>
    </location>
</feature>
<keyword evidence="5 6" id="KW-0472">Membrane</keyword>
<feature type="transmembrane region" description="Helical" evidence="6">
    <location>
        <begin position="224"/>
        <end position="242"/>
    </location>
</feature>